<accession>A0A183BJ61</accession>
<keyword evidence="2" id="KW-1185">Reference proteome</keyword>
<organism evidence="2 3">
    <name type="scientific">Globodera pallida</name>
    <name type="common">Potato cyst nematode worm</name>
    <name type="synonym">Heterodera pallida</name>
    <dbReference type="NCBI Taxonomy" id="36090"/>
    <lineage>
        <taxon>Eukaryota</taxon>
        <taxon>Metazoa</taxon>
        <taxon>Ecdysozoa</taxon>
        <taxon>Nematoda</taxon>
        <taxon>Chromadorea</taxon>
        <taxon>Rhabditida</taxon>
        <taxon>Tylenchina</taxon>
        <taxon>Tylenchomorpha</taxon>
        <taxon>Tylenchoidea</taxon>
        <taxon>Heteroderidae</taxon>
        <taxon>Heteroderinae</taxon>
        <taxon>Globodera</taxon>
    </lineage>
</organism>
<evidence type="ECO:0000256" key="1">
    <source>
        <dbReference type="SAM" id="SignalP"/>
    </source>
</evidence>
<dbReference type="WBParaSite" id="GPLIN_000064000">
    <property type="protein sequence ID" value="GPLIN_000064000"/>
    <property type="gene ID" value="GPLIN_000064000"/>
</dbReference>
<name>A0A183BJ61_GLOPA</name>
<reference evidence="2" key="2">
    <citation type="submission" date="2014-05" db="EMBL/GenBank/DDBJ databases">
        <title>The genome and life-stage specific transcriptomes of Globodera pallida elucidate key aspects of plant parasitism by a cyst nematode.</title>
        <authorList>
            <person name="Cotton J.A."/>
            <person name="Lilley C.J."/>
            <person name="Jones L.M."/>
            <person name="Kikuchi T."/>
            <person name="Reid A.J."/>
            <person name="Thorpe P."/>
            <person name="Tsai I.J."/>
            <person name="Beasley H."/>
            <person name="Blok V."/>
            <person name="Cock P.J.A."/>
            <person name="Van den Akker S.E."/>
            <person name="Holroyd N."/>
            <person name="Hunt M."/>
            <person name="Mantelin S."/>
            <person name="Naghra H."/>
            <person name="Pain A."/>
            <person name="Palomares-Rius J.E."/>
            <person name="Zarowiecki M."/>
            <person name="Berriman M."/>
            <person name="Jones J.T."/>
            <person name="Urwin P.E."/>
        </authorList>
    </citation>
    <scope>NUCLEOTIDE SEQUENCE [LARGE SCALE GENOMIC DNA]</scope>
    <source>
        <strain evidence="2">Lindley</strain>
    </source>
</reference>
<sequence>MQIFVSILFLTIFYFCTGEEEDPPLPPELSGADERCLVLTCTKSAAFMDEKVRKSLMQKFCPSVSQTTATHAANGWCSVEVSQLITPNLIAPGPSSDAAGINGTSSSSNNGTNSIGAVVAMMKMFFRLADRGFWMLVYVPDCGGHMDMANNVPSIVQRVIR</sequence>
<dbReference type="Proteomes" id="UP000050741">
    <property type="component" value="Unassembled WGS sequence"/>
</dbReference>
<feature type="chain" id="PRO_5008146223" evidence="1">
    <location>
        <begin position="19"/>
        <end position="161"/>
    </location>
</feature>
<keyword evidence="1" id="KW-0732">Signal</keyword>
<protein>
    <submittedName>
        <fullName evidence="3">Secreted protein</fullName>
    </submittedName>
</protein>
<feature type="signal peptide" evidence="1">
    <location>
        <begin position="1"/>
        <end position="18"/>
    </location>
</feature>
<evidence type="ECO:0000313" key="2">
    <source>
        <dbReference type="Proteomes" id="UP000050741"/>
    </source>
</evidence>
<reference evidence="2" key="1">
    <citation type="submission" date="2013-12" db="EMBL/GenBank/DDBJ databases">
        <authorList>
            <person name="Aslett M."/>
        </authorList>
    </citation>
    <scope>NUCLEOTIDE SEQUENCE [LARGE SCALE GENOMIC DNA]</scope>
    <source>
        <strain evidence="2">Lindley</strain>
    </source>
</reference>
<reference evidence="3" key="3">
    <citation type="submission" date="2016-06" db="UniProtKB">
        <authorList>
            <consortium name="WormBaseParasite"/>
        </authorList>
    </citation>
    <scope>IDENTIFICATION</scope>
</reference>
<evidence type="ECO:0000313" key="3">
    <source>
        <dbReference type="WBParaSite" id="GPLIN_000064000"/>
    </source>
</evidence>
<proteinExistence type="predicted"/>
<dbReference type="AlphaFoldDB" id="A0A183BJ61"/>